<organism evidence="4 5">
    <name type="scientific">Oceanospirillum sediminis</name>
    <dbReference type="NCBI Taxonomy" id="2760088"/>
    <lineage>
        <taxon>Bacteria</taxon>
        <taxon>Pseudomonadati</taxon>
        <taxon>Pseudomonadota</taxon>
        <taxon>Gammaproteobacteria</taxon>
        <taxon>Oceanospirillales</taxon>
        <taxon>Oceanospirillaceae</taxon>
        <taxon>Oceanospirillum</taxon>
    </lineage>
</organism>
<dbReference type="InterPro" id="IPR017972">
    <property type="entry name" value="Cyt_P450_CS"/>
</dbReference>
<dbReference type="GO" id="GO:0005506">
    <property type="term" value="F:iron ion binding"/>
    <property type="evidence" value="ECO:0007669"/>
    <property type="project" value="InterPro"/>
</dbReference>
<protein>
    <submittedName>
        <fullName evidence="4">Cytochrome P450</fullName>
    </submittedName>
</protein>
<keyword evidence="3" id="KW-0503">Monooxygenase</keyword>
<evidence type="ECO:0000313" key="5">
    <source>
        <dbReference type="Proteomes" id="UP000565262"/>
    </source>
</evidence>
<dbReference type="SUPFAM" id="SSF48264">
    <property type="entry name" value="Cytochrome P450"/>
    <property type="match status" value="1"/>
</dbReference>
<dbReference type="AlphaFoldDB" id="A0A839IM64"/>
<dbReference type="PRINTS" id="PR00359">
    <property type="entry name" value="BP450"/>
</dbReference>
<evidence type="ECO:0000256" key="2">
    <source>
        <dbReference type="ARBA" id="ARBA00010617"/>
    </source>
</evidence>
<proteinExistence type="inferred from homology"/>
<keyword evidence="3" id="KW-0560">Oxidoreductase</keyword>
<dbReference type="EMBL" id="JACJFM010000005">
    <property type="protein sequence ID" value="MBB1486048.1"/>
    <property type="molecule type" value="Genomic_DNA"/>
</dbReference>
<comment type="similarity">
    <text evidence="2 3">Belongs to the cytochrome P450 family.</text>
</comment>
<name>A0A839IM64_9GAMM</name>
<dbReference type="PROSITE" id="PS00086">
    <property type="entry name" value="CYTOCHROME_P450"/>
    <property type="match status" value="1"/>
</dbReference>
<dbReference type="InterPro" id="IPR001128">
    <property type="entry name" value="Cyt_P450"/>
</dbReference>
<evidence type="ECO:0000313" key="4">
    <source>
        <dbReference type="EMBL" id="MBB1486048.1"/>
    </source>
</evidence>
<accession>A0A839IM64</accession>
<dbReference type="RefSeq" id="WP_182807833.1">
    <property type="nucleotide sequence ID" value="NZ_JACJFM010000005.1"/>
</dbReference>
<keyword evidence="3" id="KW-0408">Iron</keyword>
<dbReference type="PANTHER" id="PTHR46696">
    <property type="entry name" value="P450, PUTATIVE (EUROFUNG)-RELATED"/>
    <property type="match status" value="1"/>
</dbReference>
<dbReference type="GO" id="GO:0016705">
    <property type="term" value="F:oxidoreductase activity, acting on paired donors, with incorporation or reduction of molecular oxygen"/>
    <property type="evidence" value="ECO:0007669"/>
    <property type="project" value="InterPro"/>
</dbReference>
<keyword evidence="3" id="KW-0479">Metal-binding</keyword>
<dbReference type="PANTHER" id="PTHR46696:SF1">
    <property type="entry name" value="CYTOCHROME P450 YJIB-RELATED"/>
    <property type="match status" value="1"/>
</dbReference>
<evidence type="ECO:0000256" key="3">
    <source>
        <dbReference type="RuleBase" id="RU000461"/>
    </source>
</evidence>
<gene>
    <name evidence="4" type="ORF">H4O21_05455</name>
</gene>
<comment type="caution">
    <text evidence="4">The sequence shown here is derived from an EMBL/GenBank/DDBJ whole genome shotgun (WGS) entry which is preliminary data.</text>
</comment>
<reference evidence="4 5" key="1">
    <citation type="submission" date="2020-08" db="EMBL/GenBank/DDBJ databases">
        <title>Oceanospirillum sp. nov. isolated from marine sediment.</title>
        <authorList>
            <person name="Ji X."/>
        </authorList>
    </citation>
    <scope>NUCLEOTIDE SEQUENCE [LARGE SCALE GENOMIC DNA]</scope>
    <source>
        <strain evidence="4 5">D5</strain>
    </source>
</reference>
<comment type="cofactor">
    <cofactor evidence="1">
        <name>heme</name>
        <dbReference type="ChEBI" id="CHEBI:30413"/>
    </cofactor>
</comment>
<dbReference type="GO" id="GO:0020037">
    <property type="term" value="F:heme binding"/>
    <property type="evidence" value="ECO:0007669"/>
    <property type="project" value="InterPro"/>
</dbReference>
<evidence type="ECO:0000256" key="1">
    <source>
        <dbReference type="ARBA" id="ARBA00001971"/>
    </source>
</evidence>
<sequence>MGHYLSKLSAVPCDQQWSTLYQWIQKDPQVLYHELRHECPVLQLPGVTVVSRFSDCTTVLRQHDIFTVALYKPKQGEYWMAQDDTARHWREKSVMRSILDFEQLPDIRGFVASQAAKVLQEADGSVDVVSGLSRAIPVRLVQDFFGFDGITEEELLNWSFWSQYDAFHNQPFNASDVKDPALVSANRIKGSEEMATYLGALLQRRIADLKAGEQLDDPASRLIKLSLTGALDFDLTRVAQNVGGLLIGTVETTSNTVVNAISELLNRKDIHQQLHQLAQQEDTAEFDHYVFEALRFNPAFPYLFRMCEQQTVLAEGTEFATQVEPGTIVIALVGSAMFDETIFARHDEFLPGRSETNTFHFGYGMHECLGIHIGRVMIPEIVRQIFLLNDVQVDGCIDYKDGPFPEQFDIRWKTESASGYQCRGVEYA</sequence>
<keyword evidence="3" id="KW-0349">Heme</keyword>
<dbReference type="GO" id="GO:0004497">
    <property type="term" value="F:monooxygenase activity"/>
    <property type="evidence" value="ECO:0007669"/>
    <property type="project" value="UniProtKB-KW"/>
</dbReference>
<dbReference type="Pfam" id="PF00067">
    <property type="entry name" value="p450"/>
    <property type="match status" value="1"/>
</dbReference>
<dbReference type="Gene3D" id="1.10.630.10">
    <property type="entry name" value="Cytochrome P450"/>
    <property type="match status" value="1"/>
</dbReference>
<keyword evidence="5" id="KW-1185">Reference proteome</keyword>
<dbReference type="InterPro" id="IPR002397">
    <property type="entry name" value="Cyt_P450_B"/>
</dbReference>
<dbReference type="InterPro" id="IPR036396">
    <property type="entry name" value="Cyt_P450_sf"/>
</dbReference>
<dbReference type="Proteomes" id="UP000565262">
    <property type="component" value="Unassembled WGS sequence"/>
</dbReference>